<evidence type="ECO:0000313" key="2">
    <source>
        <dbReference type="EMBL" id="KAF1989705.1"/>
    </source>
</evidence>
<dbReference type="EMBL" id="ML977144">
    <property type="protein sequence ID" value="KAF1989705.1"/>
    <property type="molecule type" value="Genomic_DNA"/>
</dbReference>
<dbReference type="Proteomes" id="UP000800041">
    <property type="component" value="Unassembled WGS sequence"/>
</dbReference>
<gene>
    <name evidence="2" type="ORF">K402DRAFT_261818</name>
</gene>
<name>A0A6G1H969_9PEZI</name>
<feature type="region of interest" description="Disordered" evidence="1">
    <location>
        <begin position="1"/>
        <end position="20"/>
    </location>
</feature>
<dbReference type="AlphaFoldDB" id="A0A6G1H969"/>
<evidence type="ECO:0000256" key="1">
    <source>
        <dbReference type="SAM" id="MobiDB-lite"/>
    </source>
</evidence>
<organism evidence="2 3">
    <name type="scientific">Aulographum hederae CBS 113979</name>
    <dbReference type="NCBI Taxonomy" id="1176131"/>
    <lineage>
        <taxon>Eukaryota</taxon>
        <taxon>Fungi</taxon>
        <taxon>Dikarya</taxon>
        <taxon>Ascomycota</taxon>
        <taxon>Pezizomycotina</taxon>
        <taxon>Dothideomycetes</taxon>
        <taxon>Pleosporomycetidae</taxon>
        <taxon>Aulographales</taxon>
        <taxon>Aulographaceae</taxon>
    </lineage>
</organism>
<accession>A0A6G1H969</accession>
<proteinExistence type="predicted"/>
<sequence length="201" mass="22122">MKSWEKQKGERGERRRLHPQHLQGFNHGLVEHAIWRVTVTAHMHCTGQPGAEFRGTQGKKATFVSACVCHVLADGGQSWRFGNPPASAPWLAVIGGFETRNKACYRHGAAWLLPVLDMSAICSSVSGEDIRLVLRVRLVHSRDLFPHGKAHLQGTTSPQRVRAAQPCAQWPPLISPASCENIYCRLALTLLALCSNFAAAE</sequence>
<reference evidence="2" key="1">
    <citation type="journal article" date="2020" name="Stud. Mycol.">
        <title>101 Dothideomycetes genomes: a test case for predicting lifestyles and emergence of pathogens.</title>
        <authorList>
            <person name="Haridas S."/>
            <person name="Albert R."/>
            <person name="Binder M."/>
            <person name="Bloem J."/>
            <person name="Labutti K."/>
            <person name="Salamov A."/>
            <person name="Andreopoulos B."/>
            <person name="Baker S."/>
            <person name="Barry K."/>
            <person name="Bills G."/>
            <person name="Bluhm B."/>
            <person name="Cannon C."/>
            <person name="Castanera R."/>
            <person name="Culley D."/>
            <person name="Daum C."/>
            <person name="Ezra D."/>
            <person name="Gonzalez J."/>
            <person name="Henrissat B."/>
            <person name="Kuo A."/>
            <person name="Liang C."/>
            <person name="Lipzen A."/>
            <person name="Lutzoni F."/>
            <person name="Magnuson J."/>
            <person name="Mondo S."/>
            <person name="Nolan M."/>
            <person name="Ohm R."/>
            <person name="Pangilinan J."/>
            <person name="Park H.-J."/>
            <person name="Ramirez L."/>
            <person name="Alfaro M."/>
            <person name="Sun H."/>
            <person name="Tritt A."/>
            <person name="Yoshinaga Y."/>
            <person name="Zwiers L.-H."/>
            <person name="Turgeon B."/>
            <person name="Goodwin S."/>
            <person name="Spatafora J."/>
            <person name="Crous P."/>
            <person name="Grigoriev I."/>
        </authorList>
    </citation>
    <scope>NUCLEOTIDE SEQUENCE</scope>
    <source>
        <strain evidence="2">CBS 113979</strain>
    </source>
</reference>
<evidence type="ECO:0000313" key="3">
    <source>
        <dbReference type="Proteomes" id="UP000800041"/>
    </source>
</evidence>
<protein>
    <submittedName>
        <fullName evidence="2">Uncharacterized protein</fullName>
    </submittedName>
</protein>
<feature type="compositionally biased region" description="Basic and acidic residues" evidence="1">
    <location>
        <begin position="1"/>
        <end position="13"/>
    </location>
</feature>
<keyword evidence="3" id="KW-1185">Reference proteome</keyword>